<feature type="domain" description="C4-type zinc ribbon" evidence="2">
    <location>
        <begin position="201"/>
        <end position="235"/>
    </location>
</feature>
<dbReference type="Proteomes" id="UP000293995">
    <property type="component" value="Chromosome"/>
</dbReference>
<gene>
    <name evidence="4" type="ORF">ET475_16005</name>
</gene>
<accession>A0A4P6EFZ2</accession>
<dbReference type="Pfam" id="PF02591">
    <property type="entry name" value="Zn_ribbon_9"/>
    <property type="match status" value="1"/>
</dbReference>
<keyword evidence="4" id="KW-0238">DNA-binding</keyword>
<dbReference type="AlphaFoldDB" id="A0A4P6EFZ2"/>
<dbReference type="Pfam" id="PF24481">
    <property type="entry name" value="CT398_CC"/>
    <property type="match status" value="1"/>
</dbReference>
<dbReference type="InterPro" id="IPR056003">
    <property type="entry name" value="CT398_CC_hairpin"/>
</dbReference>
<dbReference type="PANTHER" id="PTHR39082">
    <property type="entry name" value="PHOSPHOLIPASE C-BETA-2-RELATED"/>
    <property type="match status" value="1"/>
</dbReference>
<feature type="domain" description="CT398-like coiled coil hairpin" evidence="3">
    <location>
        <begin position="14"/>
        <end position="190"/>
    </location>
</feature>
<evidence type="ECO:0000256" key="1">
    <source>
        <dbReference type="SAM" id="Coils"/>
    </source>
</evidence>
<name>A0A4P6EFZ2_9MICO</name>
<dbReference type="GO" id="GO:0003677">
    <property type="term" value="F:DNA binding"/>
    <property type="evidence" value="ECO:0007669"/>
    <property type="project" value="UniProtKB-KW"/>
</dbReference>
<dbReference type="Gene3D" id="1.10.287.1490">
    <property type="match status" value="1"/>
</dbReference>
<evidence type="ECO:0000313" key="4">
    <source>
        <dbReference type="EMBL" id="QAY61330.1"/>
    </source>
</evidence>
<dbReference type="KEGG" id="mprt:ET475_16005"/>
<keyword evidence="1" id="KW-0175">Coiled coil</keyword>
<feature type="coiled-coil region" evidence="1">
    <location>
        <begin position="58"/>
        <end position="150"/>
    </location>
</feature>
<dbReference type="OrthoDB" id="9784388at2"/>
<dbReference type="InterPro" id="IPR003743">
    <property type="entry name" value="Zf-RING_7"/>
</dbReference>
<keyword evidence="5" id="KW-1185">Reference proteome</keyword>
<evidence type="ECO:0000259" key="3">
    <source>
        <dbReference type="Pfam" id="PF24481"/>
    </source>
</evidence>
<proteinExistence type="predicted"/>
<protein>
    <submittedName>
        <fullName evidence="4">DNA-binding protein</fullName>
    </submittedName>
</protein>
<dbReference type="InterPro" id="IPR052376">
    <property type="entry name" value="Oxidative_Scav/Glycosyltrans"/>
</dbReference>
<dbReference type="PANTHER" id="PTHR39082:SF1">
    <property type="entry name" value="SCAVENGER RECEPTOR CLASS A MEMBER 3"/>
    <property type="match status" value="1"/>
</dbReference>
<organism evidence="4 5">
    <name type="scientific">Microbacterium protaetiae</name>
    <dbReference type="NCBI Taxonomy" id="2509458"/>
    <lineage>
        <taxon>Bacteria</taxon>
        <taxon>Bacillati</taxon>
        <taxon>Actinomycetota</taxon>
        <taxon>Actinomycetes</taxon>
        <taxon>Micrococcales</taxon>
        <taxon>Microbacteriaceae</taxon>
        <taxon>Microbacterium</taxon>
    </lineage>
</organism>
<evidence type="ECO:0000313" key="5">
    <source>
        <dbReference type="Proteomes" id="UP000293995"/>
    </source>
</evidence>
<dbReference type="RefSeq" id="WP_129392556.1">
    <property type="nucleotide sequence ID" value="NZ_CP035494.1"/>
</dbReference>
<dbReference type="EMBL" id="CP035494">
    <property type="protein sequence ID" value="QAY61330.1"/>
    <property type="molecule type" value="Genomic_DNA"/>
</dbReference>
<sequence length="243" mass="26474">MNATPAQQKALLDVADLDTRIRQADQARRNPAQAARVHELVTRRQQLTQELTARQGVRDDLRTELKRIESDVAVVDARRERDLERLNAASNSKDAQGLESELASLARRKSDLEDGELEVMDKLEQAEAAVAEIEAQIAEVNDEGARLSSAGKAEVAEATSRFETATRDRAAVAGTLPAELVAFYDKVATRSVGAALLRRQTCEGCRMMLSGTDLSVIRQAAEDAVLTCPECGCILVRTEESGL</sequence>
<evidence type="ECO:0000259" key="2">
    <source>
        <dbReference type="Pfam" id="PF02591"/>
    </source>
</evidence>
<reference evidence="4 5" key="1">
    <citation type="submission" date="2019-01" db="EMBL/GenBank/DDBJ databases">
        <title>Genome sequencing of strain DFW100M-13.</title>
        <authorList>
            <person name="Heo J."/>
            <person name="Kim S.-J."/>
            <person name="Kim J.-S."/>
            <person name="Hong S.-B."/>
            <person name="Kwon S.-W."/>
        </authorList>
    </citation>
    <scope>NUCLEOTIDE SEQUENCE [LARGE SCALE GENOMIC DNA]</scope>
    <source>
        <strain evidence="4 5">DFW100M-13</strain>
    </source>
</reference>